<protein>
    <submittedName>
        <fullName evidence="1">Uncharacterized protein</fullName>
    </submittedName>
</protein>
<gene>
    <name evidence="1" type="ORF">MENTE1834_LOCUS35094</name>
</gene>
<accession>A0ACB1ABI0</accession>
<evidence type="ECO:0000313" key="1">
    <source>
        <dbReference type="EMBL" id="CAK5087503.1"/>
    </source>
</evidence>
<organism evidence="1 2">
    <name type="scientific">Meloidogyne enterolobii</name>
    <name type="common">Root-knot nematode worm</name>
    <name type="synonym">Meloidogyne mayaguensis</name>
    <dbReference type="NCBI Taxonomy" id="390850"/>
    <lineage>
        <taxon>Eukaryota</taxon>
        <taxon>Metazoa</taxon>
        <taxon>Ecdysozoa</taxon>
        <taxon>Nematoda</taxon>
        <taxon>Chromadorea</taxon>
        <taxon>Rhabditida</taxon>
        <taxon>Tylenchina</taxon>
        <taxon>Tylenchomorpha</taxon>
        <taxon>Tylenchoidea</taxon>
        <taxon>Meloidogynidae</taxon>
        <taxon>Meloidogyninae</taxon>
        <taxon>Meloidogyne</taxon>
    </lineage>
</organism>
<sequence length="122" mass="13593">MRLLLALAAFNALLVLASAVTYGSLEPVVRHPGAATSNNSIVENGGYHLTHHKPRFSDRNFDYDSLVDAETENADRLKEDDSPLLQQSTEKKNDGDYDNTEENGSNYVESNNEEPPLTTRRK</sequence>
<comment type="caution">
    <text evidence="1">The sequence shown here is derived from an EMBL/GenBank/DDBJ whole genome shotgun (WGS) entry which is preliminary data.</text>
</comment>
<keyword evidence="2" id="KW-1185">Reference proteome</keyword>
<evidence type="ECO:0000313" key="2">
    <source>
        <dbReference type="Proteomes" id="UP001497535"/>
    </source>
</evidence>
<reference evidence="1" key="1">
    <citation type="submission" date="2023-11" db="EMBL/GenBank/DDBJ databases">
        <authorList>
            <person name="Poullet M."/>
        </authorList>
    </citation>
    <scope>NUCLEOTIDE SEQUENCE</scope>
    <source>
        <strain evidence="1">E1834</strain>
    </source>
</reference>
<proteinExistence type="predicted"/>
<dbReference type="EMBL" id="CAVMJV010000066">
    <property type="protein sequence ID" value="CAK5087503.1"/>
    <property type="molecule type" value="Genomic_DNA"/>
</dbReference>
<dbReference type="Proteomes" id="UP001497535">
    <property type="component" value="Unassembled WGS sequence"/>
</dbReference>
<name>A0ACB1ABI0_MELEN</name>